<dbReference type="STRING" id="1548749.LS48_08945"/>
<comment type="caution">
    <text evidence="2">The sequence shown here is derived from an EMBL/GenBank/DDBJ whole genome shotgun (WGS) entry which is preliminary data.</text>
</comment>
<gene>
    <name evidence="2" type="ORF">LS48_08945</name>
</gene>
<keyword evidence="1" id="KW-1133">Transmembrane helix</keyword>
<reference evidence="3" key="1">
    <citation type="submission" date="2014-10" db="EMBL/GenBank/DDBJ databases">
        <title>Genome sequencing of Vitellibacter sp. D-24.</title>
        <authorList>
            <person name="Thevarajoo S."/>
            <person name="Selvaratnam C."/>
            <person name="Goh K.M."/>
            <person name="Chong C.S."/>
        </authorList>
    </citation>
    <scope>NUCLEOTIDE SEQUENCE [LARGE SCALE GENOMIC DNA]</scope>
    <source>
        <strain evidence="3">D-24</strain>
    </source>
</reference>
<feature type="transmembrane region" description="Helical" evidence="1">
    <location>
        <begin position="12"/>
        <end position="32"/>
    </location>
</feature>
<keyword evidence="1" id="KW-0812">Transmembrane</keyword>
<evidence type="ECO:0000256" key="1">
    <source>
        <dbReference type="SAM" id="Phobius"/>
    </source>
</evidence>
<dbReference type="OrthoDB" id="4826010at2"/>
<name>A0A137RGU8_9FLAO</name>
<reference evidence="2 3" key="2">
    <citation type="journal article" date="2016" name="Int. J. Syst. Evol. Microbiol.">
        <title>Vitellibacter aquimaris sp. nov., a marine bacterium isolated from seawater.</title>
        <authorList>
            <person name="Thevarajoo S."/>
            <person name="Selvaratnam C."/>
            <person name="Goh K.M."/>
            <person name="Hong K.W."/>
            <person name="Chan X.Y."/>
            <person name="Chan K.G."/>
            <person name="Chong C.S."/>
        </authorList>
    </citation>
    <scope>NUCLEOTIDE SEQUENCE [LARGE SCALE GENOMIC DNA]</scope>
    <source>
        <strain evidence="2 3">D-24</strain>
    </source>
</reference>
<evidence type="ECO:0008006" key="4">
    <source>
        <dbReference type="Google" id="ProtNLM"/>
    </source>
</evidence>
<accession>A0A137RGU8</accession>
<evidence type="ECO:0000313" key="3">
    <source>
        <dbReference type="Proteomes" id="UP000070138"/>
    </source>
</evidence>
<feature type="transmembrane region" description="Helical" evidence="1">
    <location>
        <begin position="38"/>
        <end position="56"/>
    </location>
</feature>
<feature type="transmembrane region" description="Helical" evidence="1">
    <location>
        <begin position="117"/>
        <end position="136"/>
    </location>
</feature>
<feature type="transmembrane region" description="Helical" evidence="1">
    <location>
        <begin position="91"/>
        <end position="111"/>
    </location>
</feature>
<protein>
    <recommendedName>
        <fullName evidence="4">General stress protein</fullName>
    </recommendedName>
</protein>
<dbReference type="Proteomes" id="UP000070138">
    <property type="component" value="Unassembled WGS sequence"/>
</dbReference>
<evidence type="ECO:0000313" key="2">
    <source>
        <dbReference type="EMBL" id="KXN98681.1"/>
    </source>
</evidence>
<keyword evidence="1" id="KW-0472">Membrane</keyword>
<dbReference type="RefSeq" id="WP_062622169.1">
    <property type="nucleotide sequence ID" value="NZ_JRWG01000005.1"/>
</dbReference>
<keyword evidence="3" id="KW-1185">Reference proteome</keyword>
<organism evidence="2 3">
    <name type="scientific">Aequorivita aquimaris</name>
    <dbReference type="NCBI Taxonomy" id="1548749"/>
    <lineage>
        <taxon>Bacteria</taxon>
        <taxon>Pseudomonadati</taxon>
        <taxon>Bacteroidota</taxon>
        <taxon>Flavobacteriia</taxon>
        <taxon>Flavobacteriales</taxon>
        <taxon>Flavobacteriaceae</taxon>
        <taxon>Aequorivita</taxon>
    </lineage>
</organism>
<dbReference type="AlphaFoldDB" id="A0A137RGU8"/>
<dbReference type="EMBL" id="JRWG01000005">
    <property type="protein sequence ID" value="KXN98681.1"/>
    <property type="molecule type" value="Genomic_DNA"/>
</dbReference>
<proteinExistence type="predicted"/>
<sequence>MGKEKLIKRLRWYYPLEKFHAFFTFPLLAIYFLTLHPFLKSIWFLYGILVCIFILYQGQKYWQLKLWQMEGKPFSQVKNLKFFKKAKRINFLLIMGMPVILVVQLLIVNWNESDMDIVLWSFAANLFAVLEYINYYHKQLMVDNTSDLAYILRNKRLKTASLAKDLKENRF</sequence>